<sequence length="302" mass="30910">MTSAPDPADHIDMALPRDPAEYSLRRHGFGLAFWAMIVFGLLCVAAGFAVSRYGPTLFPPKVTPAPPASSAPSAVVAPPIAPPGDLQTAPPQATLAAAPEAAPSAEVRAISGRLDRLEADQHRAAHAAAEALAAADLSEVSQGSLPFEGQLAAVDRLLPDSADLRALRPLAAVGAPSRAALASELSGLADRAAVAARAPAPDAGVLTQIAHALASVFTVRRVDKVNGASPDAVLARAQAHANDGDIEGALKALDGLPKGGQAVLADWRAQAQRRVAIDRRIAALRAGALRDLTPMSEAWATP</sequence>
<accession>A0A975FXD6</accession>
<evidence type="ECO:0000256" key="1">
    <source>
        <dbReference type="SAM" id="MobiDB-lite"/>
    </source>
</evidence>
<dbReference type="KEGG" id="caul:KCG34_18225"/>
<evidence type="ECO:0000313" key="4">
    <source>
        <dbReference type="Proteomes" id="UP000676409"/>
    </source>
</evidence>
<keyword evidence="4" id="KW-1185">Reference proteome</keyword>
<feature type="region of interest" description="Disordered" evidence="1">
    <location>
        <begin position="64"/>
        <end position="90"/>
    </location>
</feature>
<keyword evidence="2" id="KW-0472">Membrane</keyword>
<organism evidence="3 4">
    <name type="scientific">Phenylobacterium montanum</name>
    <dbReference type="NCBI Taxonomy" id="2823693"/>
    <lineage>
        <taxon>Bacteria</taxon>
        <taxon>Pseudomonadati</taxon>
        <taxon>Pseudomonadota</taxon>
        <taxon>Alphaproteobacteria</taxon>
        <taxon>Caulobacterales</taxon>
        <taxon>Caulobacteraceae</taxon>
        <taxon>Phenylobacterium</taxon>
    </lineage>
</organism>
<keyword evidence="2" id="KW-1133">Transmembrane helix</keyword>
<dbReference type="EMBL" id="CP073078">
    <property type="protein sequence ID" value="QUD86989.1"/>
    <property type="molecule type" value="Genomic_DNA"/>
</dbReference>
<keyword evidence="2" id="KW-0812">Transmembrane</keyword>
<dbReference type="RefSeq" id="WP_211937041.1">
    <property type="nucleotide sequence ID" value="NZ_CP073078.1"/>
</dbReference>
<name>A0A975FXD6_9CAUL</name>
<evidence type="ECO:0000313" key="3">
    <source>
        <dbReference type="EMBL" id="QUD86989.1"/>
    </source>
</evidence>
<evidence type="ECO:0000256" key="2">
    <source>
        <dbReference type="SAM" id="Phobius"/>
    </source>
</evidence>
<proteinExistence type="predicted"/>
<feature type="transmembrane region" description="Helical" evidence="2">
    <location>
        <begin position="31"/>
        <end position="51"/>
    </location>
</feature>
<dbReference type="AlphaFoldDB" id="A0A975FXD6"/>
<reference evidence="3" key="1">
    <citation type="submission" date="2021-04" db="EMBL/GenBank/DDBJ databases">
        <title>The complete genome sequence of Caulobacter sp. S6.</title>
        <authorList>
            <person name="Tang Y."/>
            <person name="Ouyang W."/>
            <person name="Liu Q."/>
            <person name="Huang B."/>
            <person name="Guo Z."/>
            <person name="Lei P."/>
        </authorList>
    </citation>
    <scope>NUCLEOTIDE SEQUENCE</scope>
    <source>
        <strain evidence="3">S6</strain>
    </source>
</reference>
<gene>
    <name evidence="3" type="ORF">KCG34_18225</name>
</gene>
<protein>
    <submittedName>
        <fullName evidence="3">Uncharacterized protein</fullName>
    </submittedName>
</protein>
<dbReference type="Proteomes" id="UP000676409">
    <property type="component" value="Chromosome"/>
</dbReference>